<feature type="binding site" evidence="7">
    <location>
        <position position="139"/>
    </location>
    <ligand>
        <name>phosphoenolpyruvate</name>
        <dbReference type="ChEBI" id="CHEBI:58702"/>
    </ligand>
</feature>
<feature type="domain" description="Enolpyruvate transferase" evidence="8">
    <location>
        <begin position="23"/>
        <end position="442"/>
    </location>
</feature>
<feature type="binding site" evidence="7">
    <location>
        <position position="187"/>
    </location>
    <ligand>
        <name>3-phosphoshikimate</name>
        <dbReference type="ChEBI" id="CHEBI:145989"/>
    </ligand>
</feature>
<dbReference type="UniPathway" id="UPA00053">
    <property type="reaction ID" value="UER00089"/>
</dbReference>
<comment type="similarity">
    <text evidence="2 7">Belongs to the EPSP synthase family.</text>
</comment>
<dbReference type="OrthoDB" id="9809920at2"/>
<protein>
    <recommendedName>
        <fullName evidence="7">3-phosphoshikimate 1-carboxyvinyltransferase</fullName>
        <ecNumber evidence="7">2.5.1.19</ecNumber>
    </recommendedName>
    <alternativeName>
        <fullName evidence="7">5-enolpyruvylshikimate-3-phosphate synthase</fullName>
        <shortName evidence="7">EPSP synthase</shortName>
        <shortName evidence="7">EPSPS</shortName>
    </alternativeName>
</protein>
<feature type="active site" description="Proton acceptor" evidence="7">
    <location>
        <position position="332"/>
    </location>
</feature>
<dbReference type="AlphaFoldDB" id="A0A328VJJ6"/>
<comment type="subcellular location">
    <subcellularLocation>
        <location evidence="7">Cytoplasm</location>
    </subcellularLocation>
</comment>
<evidence type="ECO:0000256" key="6">
    <source>
        <dbReference type="ARBA" id="ARBA00044633"/>
    </source>
</evidence>
<feature type="binding site" evidence="7">
    <location>
        <position position="355"/>
    </location>
    <ligand>
        <name>3-phosphoshikimate</name>
        <dbReference type="ChEBI" id="CHEBI:145989"/>
    </ligand>
</feature>
<dbReference type="PIRSF" id="PIRSF000505">
    <property type="entry name" value="EPSPS"/>
    <property type="match status" value="1"/>
</dbReference>
<keyword evidence="10" id="KW-1185">Reference proteome</keyword>
<dbReference type="EMBL" id="MCIF01000002">
    <property type="protein sequence ID" value="RAQ95803.1"/>
    <property type="molecule type" value="Genomic_DNA"/>
</dbReference>
<evidence type="ECO:0000313" key="9">
    <source>
        <dbReference type="EMBL" id="RAQ95803.1"/>
    </source>
</evidence>
<keyword evidence="3 7" id="KW-0028">Amino-acid biosynthesis</keyword>
<dbReference type="GO" id="GO:0008652">
    <property type="term" value="P:amino acid biosynthetic process"/>
    <property type="evidence" value="ECO:0007669"/>
    <property type="project" value="UniProtKB-KW"/>
</dbReference>
<comment type="catalytic activity">
    <reaction evidence="6">
        <text>3-phosphoshikimate + phosphoenolpyruvate = 5-O-(1-carboxyvinyl)-3-phosphoshikimate + phosphate</text>
        <dbReference type="Rhea" id="RHEA:21256"/>
        <dbReference type="ChEBI" id="CHEBI:43474"/>
        <dbReference type="ChEBI" id="CHEBI:57701"/>
        <dbReference type="ChEBI" id="CHEBI:58702"/>
        <dbReference type="ChEBI" id="CHEBI:145989"/>
        <dbReference type="EC" id="2.5.1.19"/>
    </reaction>
    <physiologicalReaction direction="left-to-right" evidence="6">
        <dbReference type="Rhea" id="RHEA:21257"/>
    </physiologicalReaction>
</comment>
<dbReference type="InterPro" id="IPR006264">
    <property type="entry name" value="EPSP_synthase"/>
</dbReference>
<dbReference type="SUPFAM" id="SSF55205">
    <property type="entry name" value="EPT/RTPC-like"/>
    <property type="match status" value="1"/>
</dbReference>
<comment type="caution">
    <text evidence="9">The sequence shown here is derived from an EMBL/GenBank/DDBJ whole genome shotgun (WGS) entry which is preliminary data.</text>
</comment>
<feature type="binding site" evidence="7">
    <location>
        <position position="185"/>
    </location>
    <ligand>
        <name>3-phosphoshikimate</name>
        <dbReference type="ChEBI" id="CHEBI:145989"/>
    </ligand>
</feature>
<name>A0A328VJJ6_9CHLR</name>
<dbReference type="Pfam" id="PF00275">
    <property type="entry name" value="EPSP_synthase"/>
    <property type="match status" value="1"/>
</dbReference>
<evidence type="ECO:0000256" key="2">
    <source>
        <dbReference type="ARBA" id="ARBA00009948"/>
    </source>
</evidence>
<dbReference type="NCBIfam" id="TIGR01356">
    <property type="entry name" value="aroA"/>
    <property type="match status" value="1"/>
</dbReference>
<feature type="binding site" evidence="7">
    <location>
        <position position="213"/>
    </location>
    <ligand>
        <name>3-phosphoshikimate</name>
        <dbReference type="ChEBI" id="CHEBI:145989"/>
    </ligand>
</feature>
<proteinExistence type="inferred from homology"/>
<dbReference type="PROSITE" id="PS00104">
    <property type="entry name" value="EPSP_SYNTHASE_1"/>
    <property type="match status" value="1"/>
</dbReference>
<feature type="binding site" evidence="7">
    <location>
        <position position="407"/>
    </location>
    <ligand>
        <name>phosphoenolpyruvate</name>
        <dbReference type="ChEBI" id="CHEBI:58702"/>
    </ligand>
</feature>
<evidence type="ECO:0000256" key="1">
    <source>
        <dbReference type="ARBA" id="ARBA00004811"/>
    </source>
</evidence>
<dbReference type="InterPro" id="IPR036968">
    <property type="entry name" value="Enolpyruvate_Tfrase_sf"/>
</dbReference>
<feature type="binding site" evidence="7">
    <location>
        <position position="186"/>
    </location>
    <ligand>
        <name>3-phosphoshikimate</name>
        <dbReference type="ChEBI" id="CHEBI:145989"/>
    </ligand>
</feature>
<feature type="binding site" evidence="7">
    <location>
        <position position="110"/>
    </location>
    <ligand>
        <name>phosphoenolpyruvate</name>
        <dbReference type="ChEBI" id="CHEBI:58702"/>
    </ligand>
</feature>
<feature type="binding site" evidence="7">
    <location>
        <position position="363"/>
    </location>
    <ligand>
        <name>phosphoenolpyruvate</name>
        <dbReference type="ChEBI" id="CHEBI:58702"/>
    </ligand>
</feature>
<feature type="binding site" evidence="7">
    <location>
        <position position="187"/>
    </location>
    <ligand>
        <name>phosphoenolpyruvate</name>
        <dbReference type="ChEBI" id="CHEBI:58702"/>
    </ligand>
</feature>
<comment type="function">
    <text evidence="7">Catalyzes the transfer of the enolpyruvyl moiety of phosphoenolpyruvate (PEP) to the 5-hydroxyl of shikimate-3-phosphate (S3P) to produce enolpyruvyl shikimate-3-phosphate and inorganic phosphate.</text>
</comment>
<feature type="binding site" evidence="7">
    <location>
        <position position="359"/>
    </location>
    <ligand>
        <name>3-phosphoshikimate</name>
        <dbReference type="ChEBI" id="CHEBI:145989"/>
    </ligand>
</feature>
<keyword evidence="7" id="KW-0963">Cytoplasm</keyword>
<reference evidence="9 10" key="1">
    <citation type="submission" date="2016-08" db="EMBL/GenBank/DDBJ databases">
        <title>Analysis of Carbohydrate Active Enzymes in Thermogemmatispora T81 Reveals Carbohydrate Degradation Ability.</title>
        <authorList>
            <person name="Tomazini A."/>
            <person name="Lal S."/>
            <person name="Stott M."/>
            <person name="Henrissat B."/>
            <person name="Polikarpov I."/>
            <person name="Sparling R."/>
            <person name="Levin D.B."/>
        </authorList>
    </citation>
    <scope>NUCLEOTIDE SEQUENCE [LARGE SCALE GENOMIC DNA]</scope>
    <source>
        <strain evidence="9 10">T81</strain>
    </source>
</reference>
<dbReference type="InterPro" id="IPR013792">
    <property type="entry name" value="RNA3'P_cycl/enolpyr_Trfase_a/b"/>
</dbReference>
<dbReference type="PANTHER" id="PTHR21090:SF5">
    <property type="entry name" value="PENTAFUNCTIONAL AROM POLYPEPTIDE"/>
    <property type="match status" value="1"/>
</dbReference>
<dbReference type="Gene3D" id="3.65.10.10">
    <property type="entry name" value="Enolpyruvate transferase domain"/>
    <property type="match status" value="2"/>
</dbReference>
<feature type="binding site" evidence="7">
    <location>
        <position position="36"/>
    </location>
    <ligand>
        <name>phosphoenolpyruvate</name>
        <dbReference type="ChEBI" id="CHEBI:58702"/>
    </ligand>
</feature>
<comment type="pathway">
    <text evidence="1 7">Metabolic intermediate biosynthesis; chorismate biosynthesis; chorismate from D-erythrose 4-phosphate and phosphoenolpyruvate: step 6/7.</text>
</comment>
<dbReference type="GO" id="GO:0003866">
    <property type="term" value="F:3-phosphoshikimate 1-carboxyvinyltransferase activity"/>
    <property type="evidence" value="ECO:0007669"/>
    <property type="project" value="UniProtKB-UniRule"/>
</dbReference>
<evidence type="ECO:0000313" key="10">
    <source>
        <dbReference type="Proteomes" id="UP000248706"/>
    </source>
</evidence>
<evidence type="ECO:0000259" key="8">
    <source>
        <dbReference type="Pfam" id="PF00275"/>
    </source>
</evidence>
<dbReference type="GO" id="GO:0009073">
    <property type="term" value="P:aromatic amino acid family biosynthetic process"/>
    <property type="evidence" value="ECO:0007669"/>
    <property type="project" value="UniProtKB-KW"/>
</dbReference>
<keyword evidence="4 7" id="KW-0808">Transferase</keyword>
<feature type="binding site" evidence="7">
    <location>
        <position position="332"/>
    </location>
    <ligand>
        <name>3-phosphoshikimate</name>
        <dbReference type="ChEBI" id="CHEBI:145989"/>
    </ligand>
</feature>
<feature type="binding site" evidence="7">
    <location>
        <position position="41"/>
    </location>
    <ligand>
        <name>3-phosphoshikimate</name>
        <dbReference type="ChEBI" id="CHEBI:145989"/>
    </ligand>
</feature>
<feature type="binding site" evidence="7">
    <location>
        <position position="433"/>
    </location>
    <ligand>
        <name>phosphoenolpyruvate</name>
        <dbReference type="ChEBI" id="CHEBI:58702"/>
    </ligand>
</feature>
<dbReference type="GO" id="GO:0005737">
    <property type="term" value="C:cytoplasm"/>
    <property type="evidence" value="ECO:0007669"/>
    <property type="project" value="UniProtKB-SubCell"/>
</dbReference>
<comment type="caution">
    <text evidence="7">Lacks conserved residue(s) required for the propagation of feature annotation.</text>
</comment>
<dbReference type="HAMAP" id="MF_00210">
    <property type="entry name" value="EPSP_synth"/>
    <property type="match status" value="1"/>
</dbReference>
<accession>A0A328VJJ6</accession>
<dbReference type="InterPro" id="IPR001986">
    <property type="entry name" value="Enolpyruvate_Tfrase_dom"/>
</dbReference>
<dbReference type="InterPro" id="IPR023193">
    <property type="entry name" value="EPSP_synthase_CS"/>
</dbReference>
<evidence type="ECO:0000256" key="3">
    <source>
        <dbReference type="ARBA" id="ARBA00022605"/>
    </source>
</evidence>
<comment type="subunit">
    <text evidence="7">Monomer.</text>
</comment>
<evidence type="ECO:0000256" key="5">
    <source>
        <dbReference type="ARBA" id="ARBA00023141"/>
    </source>
</evidence>
<organism evidence="9 10">
    <name type="scientific">Thermogemmatispora tikiterensis</name>
    <dbReference type="NCBI Taxonomy" id="1825093"/>
    <lineage>
        <taxon>Bacteria</taxon>
        <taxon>Bacillati</taxon>
        <taxon>Chloroflexota</taxon>
        <taxon>Ktedonobacteria</taxon>
        <taxon>Thermogemmatisporales</taxon>
        <taxon>Thermogemmatisporaceae</taxon>
        <taxon>Thermogemmatispora</taxon>
    </lineage>
</organism>
<dbReference type="Proteomes" id="UP000248706">
    <property type="component" value="Unassembled WGS sequence"/>
</dbReference>
<dbReference type="EC" id="2.5.1.19" evidence="7"/>
<dbReference type="CDD" id="cd01556">
    <property type="entry name" value="EPSP_synthase"/>
    <property type="match status" value="1"/>
</dbReference>
<dbReference type="PANTHER" id="PTHR21090">
    <property type="entry name" value="AROM/DEHYDROQUINATE SYNTHASE"/>
    <property type="match status" value="1"/>
</dbReference>
<sequence length="455" mass="48728">MEQRDARTTAAGKPGRSLSIAPTTLLRGEPSFPSSKYYTLRYLLAATLAEGESQILFPALSEDSEALFRGCRALGAQLDWLGEPGERLQVRGVGRPRATGAVLINVGNAGAVLRLLLGVAAWLPQVTFVTDQPQSLGRRPNRELLQALESLGVRVEAQGPEGYLPITLYGGQPHGGQVVVSGARSSQYVSALLFLAPLLAEPLTIEVVDGLTSQVMVELTLKVLRQAGIVIEHDAALRRFQVPAPQAYRAGTYVVPGDYPSAAALLAACAAMPDPASELRLGRLPEGEEDGEALVAALLAMGCDLQREGETLCVRGGRPLRGLELDGSRIIDCIPVLVALACFAEGRSVFYNVENLHYKESDRINDLCAELQRAGCRVTPLPDAIVVEGQPEGVEGGVWVDGHSDHRLLQALTIVGMRSRLGLSLRGVEHVAKSFPHFFSELQRLGAVVSPALSW</sequence>
<evidence type="ECO:0000256" key="7">
    <source>
        <dbReference type="HAMAP-Rule" id="MF_00210"/>
    </source>
</evidence>
<feature type="binding site" evidence="7">
    <location>
        <position position="36"/>
    </location>
    <ligand>
        <name>3-phosphoshikimate</name>
        <dbReference type="ChEBI" id="CHEBI:145989"/>
    </ligand>
</feature>
<keyword evidence="5 7" id="KW-0057">Aromatic amino acid biosynthesis</keyword>
<dbReference type="GO" id="GO:0009423">
    <property type="term" value="P:chorismate biosynthetic process"/>
    <property type="evidence" value="ECO:0007669"/>
    <property type="project" value="UniProtKB-UniRule"/>
</dbReference>
<evidence type="ECO:0000256" key="4">
    <source>
        <dbReference type="ARBA" id="ARBA00022679"/>
    </source>
</evidence>
<gene>
    <name evidence="7" type="primary">aroA</name>
    <name evidence="9" type="ORF">A4R35_09670</name>
</gene>
<dbReference type="RefSeq" id="WP_112428852.1">
    <property type="nucleotide sequence ID" value="NZ_MCIF01000002.1"/>
</dbReference>